<dbReference type="Pfam" id="PF07589">
    <property type="entry name" value="PEP-CTERM"/>
    <property type="match status" value="1"/>
</dbReference>
<evidence type="ECO:0000313" key="3">
    <source>
        <dbReference type="Proteomes" id="UP000256478"/>
    </source>
</evidence>
<reference evidence="2 3" key="1">
    <citation type="submission" date="2018-08" db="EMBL/GenBank/DDBJ databases">
        <title>Thalassotalea euphylliae genome.</title>
        <authorList>
            <person name="Summers S."/>
            <person name="Rice S.A."/>
            <person name="Freckelton M.L."/>
            <person name="Nedved B.T."/>
            <person name="Hadfield M.G."/>
        </authorList>
    </citation>
    <scope>NUCLEOTIDE SEQUENCE [LARGE SCALE GENOMIC DNA]</scope>
    <source>
        <strain evidence="2 3">H1</strain>
    </source>
</reference>
<accession>A0A3E0TP63</accession>
<comment type="caution">
    <text evidence="2">The sequence shown here is derived from an EMBL/GenBank/DDBJ whole genome shotgun (WGS) entry which is preliminary data.</text>
</comment>
<proteinExistence type="predicted"/>
<dbReference type="InterPro" id="IPR049672">
    <property type="entry name" value="Xrt_dep_XDP1"/>
</dbReference>
<dbReference type="Proteomes" id="UP000256478">
    <property type="component" value="Unassembled WGS sequence"/>
</dbReference>
<dbReference type="EMBL" id="QUOU01000001">
    <property type="protein sequence ID" value="REL26314.1"/>
    <property type="molecule type" value="Genomic_DNA"/>
</dbReference>
<gene>
    <name evidence="2" type="ORF">DXX93_06775</name>
</gene>
<organism evidence="2 3">
    <name type="scientific">Thalassotalea euphylliae</name>
    <dbReference type="NCBI Taxonomy" id="1655234"/>
    <lineage>
        <taxon>Bacteria</taxon>
        <taxon>Pseudomonadati</taxon>
        <taxon>Pseudomonadota</taxon>
        <taxon>Gammaproteobacteria</taxon>
        <taxon>Alteromonadales</taxon>
        <taxon>Colwelliaceae</taxon>
        <taxon>Thalassotalea</taxon>
    </lineage>
</organism>
<evidence type="ECO:0000313" key="2">
    <source>
        <dbReference type="EMBL" id="REL26314.1"/>
    </source>
</evidence>
<dbReference type="NCBIfam" id="NF041927">
    <property type="entry name" value="Xrt_dep_XDP1"/>
    <property type="match status" value="1"/>
</dbReference>
<sequence length="271" mass="29847">MAATTFASATQLVISSKNHNDSGHQFKWTSNDHNAFTVTSYGTTATVSGWSDTSGNVNRADHIIKRAKFLEEDDKGGWALTNRDEAGSKPDYCGSYGHSADNLGNCGFRDYDFFMIEFDKEVLLTGATFSWINNKVLDNNDKKHEVNEHEAVNMNEISYAALKNNHVDHSTFDHIKSSNSVGHGYAEIQKNSGYYSDINTNVHSRYWIISAFNSIFGSGANSHEGNDGFKLASLSFTTKTTSPPNSIPEPATFVLMLMALAGLASRKFSLK</sequence>
<evidence type="ECO:0000259" key="1">
    <source>
        <dbReference type="Pfam" id="PF07589"/>
    </source>
</evidence>
<protein>
    <submittedName>
        <fullName evidence="2">PEP-CTERM sorting domain-containing protein</fullName>
    </submittedName>
</protein>
<dbReference type="InterPro" id="IPR013424">
    <property type="entry name" value="Ice-binding_C"/>
</dbReference>
<dbReference type="AlphaFoldDB" id="A0A3E0TP63"/>
<feature type="domain" description="Ice-binding protein C-terminal" evidence="1">
    <location>
        <begin position="246"/>
        <end position="266"/>
    </location>
</feature>
<name>A0A3E0TP63_9GAMM</name>